<evidence type="ECO:0000313" key="2">
    <source>
        <dbReference type="Proteomes" id="UP000830115"/>
    </source>
</evidence>
<reference evidence="1" key="1">
    <citation type="submission" date="2021-10" db="EMBL/GenBank/DDBJ databases">
        <title>Streptomyces nigrumlapis sp.nov.,an antimicrobial producing actinobacterium isolated from Black Gobi rocks.</title>
        <authorList>
            <person name="Wen Y."/>
            <person name="Zhang W."/>
            <person name="Liu X.G."/>
        </authorList>
    </citation>
    <scope>NUCLEOTIDE SEQUENCE</scope>
    <source>
        <strain evidence="1">ST13-2-2</strain>
    </source>
</reference>
<organism evidence="1 2">
    <name type="scientific">Streptomyces halobius</name>
    <dbReference type="NCBI Taxonomy" id="2879846"/>
    <lineage>
        <taxon>Bacteria</taxon>
        <taxon>Bacillati</taxon>
        <taxon>Actinomycetota</taxon>
        <taxon>Actinomycetes</taxon>
        <taxon>Kitasatosporales</taxon>
        <taxon>Streptomycetaceae</taxon>
        <taxon>Streptomyces</taxon>
    </lineage>
</organism>
<accession>A0ABY4M0A2</accession>
<evidence type="ECO:0008006" key="3">
    <source>
        <dbReference type="Google" id="ProtNLM"/>
    </source>
</evidence>
<protein>
    <recommendedName>
        <fullName evidence="3">Integrase-like protein</fullName>
    </recommendedName>
</protein>
<sequence length="80" mass="8920">MTEALNGSFKAELIEHQGPWRDADQVERAAVQWVDWYNTEDLDIHQTLLAEVAGTVAFPIEGEFSPDEPADPHAQVNPFG</sequence>
<name>A0ABY4M0A2_9ACTN</name>
<evidence type="ECO:0000313" key="1">
    <source>
        <dbReference type="EMBL" id="UQA90553.1"/>
    </source>
</evidence>
<dbReference type="RefSeq" id="WP_248861294.1">
    <property type="nucleotide sequence ID" value="NZ_CP086322.1"/>
</dbReference>
<gene>
    <name evidence="1" type="ORF">K9S39_00305</name>
</gene>
<dbReference type="EMBL" id="CP086322">
    <property type="protein sequence ID" value="UQA90553.1"/>
    <property type="molecule type" value="Genomic_DNA"/>
</dbReference>
<dbReference type="Proteomes" id="UP000830115">
    <property type="component" value="Chromosome"/>
</dbReference>
<keyword evidence="2" id="KW-1185">Reference proteome</keyword>
<proteinExistence type="predicted"/>